<feature type="transmembrane region" description="Helical" evidence="1">
    <location>
        <begin position="260"/>
        <end position="281"/>
    </location>
</feature>
<keyword evidence="1" id="KW-0812">Transmembrane</keyword>
<keyword evidence="1" id="KW-0472">Membrane</keyword>
<evidence type="ECO:0000256" key="1">
    <source>
        <dbReference type="SAM" id="Phobius"/>
    </source>
</evidence>
<proteinExistence type="predicted"/>
<dbReference type="Proteomes" id="UP000198744">
    <property type="component" value="Unassembled WGS sequence"/>
</dbReference>
<accession>A0A1H7UQY6</accession>
<dbReference type="AlphaFoldDB" id="A0A1H7UQY6"/>
<feature type="transmembrane region" description="Helical" evidence="1">
    <location>
        <begin position="227"/>
        <end position="248"/>
    </location>
</feature>
<evidence type="ECO:0000313" key="3">
    <source>
        <dbReference type="Proteomes" id="UP000198744"/>
    </source>
</evidence>
<feature type="transmembrane region" description="Helical" evidence="1">
    <location>
        <begin position="56"/>
        <end position="75"/>
    </location>
</feature>
<sequence length="406" mass="45145">MSFERISGDCLEIREGGGCLTFFGLPFLAAGIFLMLTGLGLVPLENAQSMNWWSRPLLMAMGLIFAAVGGSLVFARTRITLDAAKGTMTRRWWLLLPIKNEEFRLKSYRSVELGFSSGDSDSPDTYPLVLKGGDACPDFQLKNSTSYGESRQLAVHLAELLRVPLEEATSDHRTILKSEELQQSLTERLQKHKSGSEDATRPVHLLSRVEMVPGGVLIRIPREGFKWTLFLPIAISVGGLLYFGPGFLEFFDRTFTPVSVQIFFLGFAVILFGLIPFFGLISKILNAARGYTEIMATTQELRLTEQGAWKKSTATFPAGEIVDLDYSTASSRAENAMIFGNERIRRSQFGTQPPVPPRWLKALNRLNKSQGVIVKHREGLLTFGAGLPDEEIRYLQTTIKRALSGK</sequence>
<keyword evidence="1" id="KW-1133">Transmembrane helix</keyword>
<name>A0A1H7UQY6_9BACT</name>
<protein>
    <recommendedName>
        <fullName evidence="4">PH domain-containing protein</fullName>
    </recommendedName>
</protein>
<feature type="transmembrane region" description="Helical" evidence="1">
    <location>
        <begin position="20"/>
        <end position="44"/>
    </location>
</feature>
<keyword evidence="3" id="KW-1185">Reference proteome</keyword>
<evidence type="ECO:0000313" key="2">
    <source>
        <dbReference type="EMBL" id="SEL99189.1"/>
    </source>
</evidence>
<gene>
    <name evidence="2" type="ORF">SAMN04489760_10236</name>
</gene>
<organism evidence="2 3">
    <name type="scientific">Syntrophus gentianae</name>
    <dbReference type="NCBI Taxonomy" id="43775"/>
    <lineage>
        <taxon>Bacteria</taxon>
        <taxon>Pseudomonadati</taxon>
        <taxon>Thermodesulfobacteriota</taxon>
        <taxon>Syntrophia</taxon>
        <taxon>Syntrophales</taxon>
        <taxon>Syntrophaceae</taxon>
        <taxon>Syntrophus</taxon>
    </lineage>
</organism>
<reference evidence="2 3" key="1">
    <citation type="submission" date="2016-10" db="EMBL/GenBank/DDBJ databases">
        <authorList>
            <person name="de Groot N.N."/>
        </authorList>
    </citation>
    <scope>NUCLEOTIDE SEQUENCE [LARGE SCALE GENOMIC DNA]</scope>
    <source>
        <strain evidence="2 3">DSM 8423</strain>
    </source>
</reference>
<evidence type="ECO:0008006" key="4">
    <source>
        <dbReference type="Google" id="ProtNLM"/>
    </source>
</evidence>
<dbReference type="EMBL" id="FOBS01000002">
    <property type="protein sequence ID" value="SEL99189.1"/>
    <property type="molecule type" value="Genomic_DNA"/>
</dbReference>
<dbReference type="STRING" id="43775.SAMN04489760_10236"/>